<dbReference type="EMBL" id="CABVLI010000040">
    <property type="protein sequence ID" value="VVT18040.1"/>
    <property type="molecule type" value="Genomic_DNA"/>
</dbReference>
<evidence type="ECO:0000313" key="2">
    <source>
        <dbReference type="Proteomes" id="UP000326857"/>
    </source>
</evidence>
<gene>
    <name evidence="1" type="ORF">SPHINGO391_450175</name>
</gene>
<evidence type="ECO:0000313" key="1">
    <source>
        <dbReference type="EMBL" id="VVT18040.1"/>
    </source>
</evidence>
<organism evidence="1 2">
    <name type="scientific">Sphingomonas aurantiaca</name>
    <dbReference type="NCBI Taxonomy" id="185949"/>
    <lineage>
        <taxon>Bacteria</taxon>
        <taxon>Pseudomonadati</taxon>
        <taxon>Pseudomonadota</taxon>
        <taxon>Alphaproteobacteria</taxon>
        <taxon>Sphingomonadales</taxon>
        <taxon>Sphingomonadaceae</taxon>
        <taxon>Sphingomonas</taxon>
    </lineage>
</organism>
<reference evidence="1 2" key="1">
    <citation type="submission" date="2019-09" db="EMBL/GenBank/DDBJ databases">
        <authorList>
            <person name="Dittami M. S."/>
        </authorList>
    </citation>
    <scope>NUCLEOTIDE SEQUENCE [LARGE SCALE GENOMIC DNA]</scope>
    <source>
        <strain evidence="1">SPHINGO391</strain>
    </source>
</reference>
<accession>A0A5E7ZL49</accession>
<sequence length="61" mass="6543">MVAVGAVLGTDRASVSLPGGEALLKARDDPSSMATRWRFSLDRTSAIAREVFRSQRSHSAP</sequence>
<name>A0A5E7ZL49_9SPHN</name>
<proteinExistence type="predicted"/>
<dbReference type="AlphaFoldDB" id="A0A5E7ZL49"/>
<protein>
    <submittedName>
        <fullName evidence="1">Uncharacterized protein</fullName>
    </submittedName>
</protein>
<dbReference type="Proteomes" id="UP000326857">
    <property type="component" value="Unassembled WGS sequence"/>
</dbReference>